<keyword evidence="5 7" id="KW-1133">Transmembrane helix</keyword>
<evidence type="ECO:0000256" key="2">
    <source>
        <dbReference type="ARBA" id="ARBA00022448"/>
    </source>
</evidence>
<feature type="transmembrane region" description="Helical" evidence="7">
    <location>
        <begin position="162"/>
        <end position="181"/>
    </location>
</feature>
<evidence type="ECO:0000256" key="6">
    <source>
        <dbReference type="ARBA" id="ARBA00023136"/>
    </source>
</evidence>
<evidence type="ECO:0000256" key="5">
    <source>
        <dbReference type="ARBA" id="ARBA00022989"/>
    </source>
</evidence>
<feature type="transmembrane region" description="Helical" evidence="7">
    <location>
        <begin position="187"/>
        <end position="205"/>
    </location>
</feature>
<reference evidence="9" key="1">
    <citation type="submission" date="2024-07" db="EMBL/GenBank/DDBJ databases">
        <authorList>
            <person name="Yu S.T."/>
        </authorList>
    </citation>
    <scope>NUCLEOTIDE SEQUENCE</scope>
    <source>
        <strain evidence="9">R35</strain>
    </source>
</reference>
<keyword evidence="6 7" id="KW-0472">Membrane</keyword>
<feature type="transmembrane region" description="Helical" evidence="7">
    <location>
        <begin position="335"/>
        <end position="358"/>
    </location>
</feature>
<dbReference type="InterPro" id="IPR050171">
    <property type="entry name" value="MFS_Transporters"/>
</dbReference>
<dbReference type="SUPFAM" id="SSF103473">
    <property type="entry name" value="MFS general substrate transporter"/>
    <property type="match status" value="1"/>
</dbReference>
<dbReference type="GO" id="GO:0022857">
    <property type="term" value="F:transmembrane transporter activity"/>
    <property type="evidence" value="ECO:0007669"/>
    <property type="project" value="InterPro"/>
</dbReference>
<dbReference type="PANTHER" id="PTHR23517">
    <property type="entry name" value="RESISTANCE PROTEIN MDTM, PUTATIVE-RELATED-RELATED"/>
    <property type="match status" value="1"/>
</dbReference>
<dbReference type="InterPro" id="IPR011701">
    <property type="entry name" value="MFS"/>
</dbReference>
<dbReference type="PANTHER" id="PTHR23517:SF2">
    <property type="entry name" value="MULTIDRUG RESISTANCE PROTEIN MDTH"/>
    <property type="match status" value="1"/>
</dbReference>
<name>A0AB39SBG1_9ACTN</name>
<dbReference type="EMBL" id="CP163440">
    <property type="protein sequence ID" value="XDQ64226.1"/>
    <property type="molecule type" value="Genomic_DNA"/>
</dbReference>
<feature type="transmembrane region" description="Helical" evidence="7">
    <location>
        <begin position="311"/>
        <end position="329"/>
    </location>
</feature>
<protein>
    <submittedName>
        <fullName evidence="9">MFS transporter</fullName>
    </submittedName>
</protein>
<feature type="transmembrane region" description="Helical" evidence="7">
    <location>
        <begin position="399"/>
        <end position="419"/>
    </location>
</feature>
<dbReference type="Pfam" id="PF07690">
    <property type="entry name" value="MFS_1"/>
    <property type="match status" value="1"/>
</dbReference>
<dbReference type="RefSeq" id="WP_369260907.1">
    <property type="nucleotide sequence ID" value="NZ_CP163440.1"/>
</dbReference>
<evidence type="ECO:0000313" key="9">
    <source>
        <dbReference type="EMBL" id="XDQ64226.1"/>
    </source>
</evidence>
<accession>A0AB39SBG1</accession>
<feature type="transmembrane region" description="Helical" evidence="7">
    <location>
        <begin position="280"/>
        <end position="299"/>
    </location>
</feature>
<evidence type="ECO:0000256" key="4">
    <source>
        <dbReference type="ARBA" id="ARBA00022692"/>
    </source>
</evidence>
<evidence type="ECO:0000256" key="3">
    <source>
        <dbReference type="ARBA" id="ARBA00022475"/>
    </source>
</evidence>
<evidence type="ECO:0000256" key="1">
    <source>
        <dbReference type="ARBA" id="ARBA00004651"/>
    </source>
</evidence>
<proteinExistence type="predicted"/>
<evidence type="ECO:0000256" key="7">
    <source>
        <dbReference type="SAM" id="Phobius"/>
    </source>
</evidence>
<keyword evidence="3" id="KW-1003">Cell membrane</keyword>
<feature type="domain" description="Major facilitator superfamily (MFS) profile" evidence="8">
    <location>
        <begin position="25"/>
        <end position="423"/>
    </location>
</feature>
<feature type="transmembrane region" description="Helical" evidence="7">
    <location>
        <begin position="90"/>
        <end position="113"/>
    </location>
</feature>
<dbReference type="InterPro" id="IPR036259">
    <property type="entry name" value="MFS_trans_sf"/>
</dbReference>
<dbReference type="Gene3D" id="1.20.1250.20">
    <property type="entry name" value="MFS general substrate transporter like domains"/>
    <property type="match status" value="2"/>
</dbReference>
<keyword evidence="2" id="KW-0813">Transport</keyword>
<evidence type="ECO:0000259" key="8">
    <source>
        <dbReference type="PROSITE" id="PS50850"/>
    </source>
</evidence>
<feature type="transmembrane region" description="Helical" evidence="7">
    <location>
        <begin position="370"/>
        <end position="393"/>
    </location>
</feature>
<keyword evidence="4 7" id="KW-0812">Transmembrane</keyword>
<comment type="subcellular location">
    <subcellularLocation>
        <location evidence="1">Cell membrane</location>
        <topology evidence="1">Multi-pass membrane protein</topology>
    </subcellularLocation>
</comment>
<organism evidence="9">
    <name type="scientific">Streptomyces sp. R35</name>
    <dbReference type="NCBI Taxonomy" id="3238630"/>
    <lineage>
        <taxon>Bacteria</taxon>
        <taxon>Bacillati</taxon>
        <taxon>Actinomycetota</taxon>
        <taxon>Actinomycetes</taxon>
        <taxon>Kitasatosporales</taxon>
        <taxon>Streptomycetaceae</taxon>
        <taxon>Streptomyces</taxon>
    </lineage>
</organism>
<dbReference type="AlphaFoldDB" id="A0AB39SBG1"/>
<dbReference type="GO" id="GO:0005886">
    <property type="term" value="C:plasma membrane"/>
    <property type="evidence" value="ECO:0007669"/>
    <property type="project" value="UniProtKB-SubCell"/>
</dbReference>
<sequence length="434" mass="45722">MSVETKVEDPADPAGDFSVYRNPLVSVTMASTFFLKLVSFLCIPFMTIYLSKNVDAPPYVIGVIVGLSQIGSLTAGFFSGVLADRVGKRLVLLVGLFGSALVFLLFFLTATFLKGSSAFPVVFGLLNACSGVMSAFFWPVTQVLMADSLPKERRPAVFRHRYVLTNFAVGIGPPVGAFLGIASARAAFVISGCSYLVFAVAFWRLTRGTGFGVSEVSEVSDSSGEASQRRSFGGALKVLGADRVFRGLTLSMILFTLAYCQIETNLSAIVSGGFADGVRFFSILLTVNAVAVIVLQPPATMISRRLSPRRTILLGNALFAVVCLLFPVAEFGKTGLVALVVLVSMAEVLVVPTVSVVADELAPPSMRGTYFGAATLRNLGLGAGPAAGGLVLASFDRGLLFVFMGLCGVAAWAVILFTLRENSGADTGPSPEPV</sequence>
<feature type="transmembrane region" description="Helical" evidence="7">
    <location>
        <begin position="33"/>
        <end position="50"/>
    </location>
</feature>
<feature type="transmembrane region" description="Helical" evidence="7">
    <location>
        <begin position="119"/>
        <end position="141"/>
    </location>
</feature>
<dbReference type="PROSITE" id="PS50850">
    <property type="entry name" value="MFS"/>
    <property type="match status" value="1"/>
</dbReference>
<dbReference type="InterPro" id="IPR020846">
    <property type="entry name" value="MFS_dom"/>
</dbReference>
<feature type="transmembrane region" description="Helical" evidence="7">
    <location>
        <begin position="56"/>
        <end position="78"/>
    </location>
</feature>
<gene>
    <name evidence="9" type="ORF">AB5J50_27320</name>
</gene>